<dbReference type="KEGG" id="gmx:102663891"/>
<reference evidence="3 4" key="1">
    <citation type="journal article" date="2010" name="Nature">
        <title>Genome sequence of the palaeopolyploid soybean.</title>
        <authorList>
            <person name="Schmutz J."/>
            <person name="Cannon S.B."/>
            <person name="Schlueter J."/>
            <person name="Ma J."/>
            <person name="Mitros T."/>
            <person name="Nelson W."/>
            <person name="Hyten D.L."/>
            <person name="Song Q."/>
            <person name="Thelen J.J."/>
            <person name="Cheng J."/>
            <person name="Xu D."/>
            <person name="Hellsten U."/>
            <person name="May G.D."/>
            <person name="Yu Y."/>
            <person name="Sakurai T."/>
            <person name="Umezawa T."/>
            <person name="Bhattacharyya M.K."/>
            <person name="Sandhu D."/>
            <person name="Valliyodan B."/>
            <person name="Lindquist E."/>
            <person name="Peto M."/>
            <person name="Grant D."/>
            <person name="Shu S."/>
            <person name="Goodstein D."/>
            <person name="Barry K."/>
            <person name="Futrell-Griggs M."/>
            <person name="Abernathy B."/>
            <person name="Du J."/>
            <person name="Tian Z."/>
            <person name="Zhu L."/>
            <person name="Gill N."/>
            <person name="Joshi T."/>
            <person name="Libault M."/>
            <person name="Sethuraman A."/>
            <person name="Zhang X.-C."/>
            <person name="Shinozaki K."/>
            <person name="Nguyen H.T."/>
            <person name="Wing R.A."/>
            <person name="Cregan P."/>
            <person name="Specht J."/>
            <person name="Grimwood J."/>
            <person name="Rokhsar D."/>
            <person name="Stacey G."/>
            <person name="Shoemaker R.C."/>
            <person name="Jackson S.A."/>
        </authorList>
    </citation>
    <scope>NUCLEOTIDE SEQUENCE [LARGE SCALE GENOMIC DNA]</scope>
    <source>
        <strain evidence="4">cv. Williams 82</strain>
        <tissue evidence="3">Callus</tissue>
    </source>
</reference>
<organism evidence="3">
    <name type="scientific">Glycine max</name>
    <name type="common">Soybean</name>
    <name type="synonym">Glycine hispida</name>
    <dbReference type="NCBI Taxonomy" id="3847"/>
    <lineage>
        <taxon>Eukaryota</taxon>
        <taxon>Viridiplantae</taxon>
        <taxon>Streptophyta</taxon>
        <taxon>Embryophyta</taxon>
        <taxon>Tracheophyta</taxon>
        <taxon>Spermatophyta</taxon>
        <taxon>Magnoliopsida</taxon>
        <taxon>eudicotyledons</taxon>
        <taxon>Gunneridae</taxon>
        <taxon>Pentapetalae</taxon>
        <taxon>rosids</taxon>
        <taxon>fabids</taxon>
        <taxon>Fabales</taxon>
        <taxon>Fabaceae</taxon>
        <taxon>Papilionoideae</taxon>
        <taxon>50 kb inversion clade</taxon>
        <taxon>NPAAA clade</taxon>
        <taxon>indigoferoid/millettioid clade</taxon>
        <taxon>Phaseoleae</taxon>
        <taxon>Glycine</taxon>
        <taxon>Glycine subgen. Soja</taxon>
    </lineage>
</organism>
<dbReference type="Pfam" id="PF24068">
    <property type="entry name" value="TPD1_C"/>
    <property type="match status" value="1"/>
</dbReference>
<dbReference type="GeneID" id="102663891"/>
<dbReference type="Proteomes" id="UP000008827">
    <property type="component" value="Chromosome 20"/>
</dbReference>
<name>K7N4P7_SOYBN</name>
<dbReference type="GO" id="GO:0001709">
    <property type="term" value="P:cell fate determination"/>
    <property type="evidence" value="ECO:0000318"/>
    <property type="project" value="GO_Central"/>
</dbReference>
<evidence type="ECO:0000313" key="5">
    <source>
        <dbReference type="Proteomes" id="UP000008827"/>
    </source>
</evidence>
<dbReference type="HOGENOM" id="CLU_102808_2_0_1"/>
<evidence type="ECO:0000256" key="2">
    <source>
        <dbReference type="SAM" id="SignalP"/>
    </source>
</evidence>
<dbReference type="EnsemblPlants" id="KRG92317">
    <property type="protein sequence ID" value="KRG92317"/>
    <property type="gene ID" value="GLYMA_20G204300"/>
</dbReference>
<dbReference type="Gramene" id="KRG92317">
    <property type="protein sequence ID" value="KRG92317"/>
    <property type="gene ID" value="GLYMA_20G204300"/>
</dbReference>
<dbReference type="PANTHER" id="PTHR33184:SF72">
    <property type="entry name" value="BETA-1,3-N-ACETYLGLUCOSAMINYLTRANSFERASE FAMILY PROTEIN"/>
    <property type="match status" value="1"/>
</dbReference>
<dbReference type="EMBL" id="CM000853">
    <property type="protein sequence ID" value="KRG92317.1"/>
    <property type="molecule type" value="Genomic_DNA"/>
</dbReference>
<keyword evidence="1 2" id="KW-0732">Signal</keyword>
<dbReference type="PANTHER" id="PTHR33184">
    <property type="entry name" value="PROTEIN TAPETUM DETERMINANT 1-LIKE-RELATED"/>
    <property type="match status" value="1"/>
</dbReference>
<feature type="signal peptide" evidence="2">
    <location>
        <begin position="1"/>
        <end position="23"/>
    </location>
</feature>
<evidence type="ECO:0000313" key="3">
    <source>
        <dbReference type="EMBL" id="KRG92317.1"/>
    </source>
</evidence>
<reference evidence="3" key="3">
    <citation type="submission" date="2018-07" db="EMBL/GenBank/DDBJ databases">
        <title>WGS assembly of Glycine max.</title>
        <authorList>
            <person name="Schmutz J."/>
            <person name="Cannon S."/>
            <person name="Schlueter J."/>
            <person name="Ma J."/>
            <person name="Mitros T."/>
            <person name="Nelson W."/>
            <person name="Hyten D."/>
            <person name="Song Q."/>
            <person name="Thelen J."/>
            <person name="Cheng J."/>
            <person name="Xu D."/>
            <person name="Hellsten U."/>
            <person name="May G."/>
            <person name="Yu Y."/>
            <person name="Sakurai T."/>
            <person name="Umezawa T."/>
            <person name="Bhattacharyya M."/>
            <person name="Sandhu D."/>
            <person name="Valliyodan B."/>
            <person name="Lindquist E."/>
            <person name="Peto M."/>
            <person name="Grant D."/>
            <person name="Shu S."/>
            <person name="Goodstein D."/>
            <person name="Barry K."/>
            <person name="Futrell-Griggs M."/>
            <person name="Abernathy B."/>
            <person name="Du J."/>
            <person name="Tian Z."/>
            <person name="Zhu L."/>
            <person name="Gill N."/>
            <person name="Joshi T."/>
            <person name="Libault M."/>
            <person name="Sethuraman A."/>
            <person name="Zhang X."/>
            <person name="Shinozaki K."/>
            <person name="Nguyen H."/>
            <person name="Wing R."/>
            <person name="Cregan P."/>
            <person name="Specht J."/>
            <person name="Grimwood J."/>
            <person name="Rokhsar D."/>
            <person name="Stacey G."/>
            <person name="Shoemaker R."/>
            <person name="Jackson S."/>
        </authorList>
    </citation>
    <scope>NUCLEOTIDE SEQUENCE</scope>
    <source>
        <tissue evidence="3">Callus</tissue>
    </source>
</reference>
<proteinExistence type="predicted"/>
<feature type="chain" id="PRO_5014582120" evidence="2">
    <location>
        <begin position="24"/>
        <end position="125"/>
    </location>
</feature>
<reference evidence="4" key="2">
    <citation type="submission" date="2018-02" db="UniProtKB">
        <authorList>
            <consortium name="EnsemblPlants"/>
        </authorList>
    </citation>
    <scope>IDENTIFICATION</scope>
    <source>
        <strain evidence="4">Williams 82</strain>
    </source>
</reference>
<dbReference type="InterPro" id="IPR040361">
    <property type="entry name" value="TPD1"/>
</dbReference>
<dbReference type="STRING" id="3847.K7N4P7"/>
<evidence type="ECO:0000313" key="4">
    <source>
        <dbReference type="EnsemblPlants" id="KRG92317"/>
    </source>
</evidence>
<sequence length="125" mass="13759">MVAIVTLKALTAIFLVIAIRVDGQCTLSNLEVHQYDTGRPYQGTSLFAVTIINRCTPLCDQSNVKLNCTGFKTVKPIDPSILNVSGDVCIVKNGQPITIDDPVNFHYAYDYSFNLNPISSDIHCH</sequence>
<dbReference type="OMA" id="VWAKKFD"/>
<protein>
    <submittedName>
        <fullName evidence="3 4">Uncharacterized protein</fullName>
    </submittedName>
</protein>
<dbReference type="RefSeq" id="XP_006606369.1">
    <property type="nucleotide sequence ID" value="XM_006606306.4"/>
</dbReference>
<keyword evidence="5" id="KW-1185">Reference proteome</keyword>
<dbReference type="PaxDb" id="3847-GLYMA20G34640.2"/>
<evidence type="ECO:0000256" key="1">
    <source>
        <dbReference type="ARBA" id="ARBA00022729"/>
    </source>
</evidence>
<accession>K7N4P7</accession>
<gene>
    <name evidence="4" type="primary">LOC102663891</name>
    <name evidence="3" type="ORF">GLYMA_20G204300</name>
</gene>
<dbReference type="AlphaFoldDB" id="K7N4P7"/>
<dbReference type="OrthoDB" id="603213at2759"/>